<accession>A0ABT3Q0Z4</accession>
<protein>
    <recommendedName>
        <fullName evidence="3">YHS domain-containing protein</fullName>
    </recommendedName>
</protein>
<reference evidence="1 2" key="1">
    <citation type="submission" date="2021-11" db="EMBL/GenBank/DDBJ databases">
        <title>Aliifidinibius sp. nov., a new bacterium isolated from saline soil.</title>
        <authorList>
            <person name="Galisteo C."/>
            <person name="De La Haba R."/>
            <person name="Sanchez-Porro C."/>
            <person name="Ventosa A."/>
        </authorList>
    </citation>
    <scope>NUCLEOTIDE SEQUENCE [LARGE SCALE GENOMIC DNA]</scope>
    <source>
        <strain evidence="1 2">KACC 190600</strain>
    </source>
</reference>
<dbReference type="RefSeq" id="WP_265790713.1">
    <property type="nucleotide sequence ID" value="NZ_BAABRS010000003.1"/>
</dbReference>
<evidence type="ECO:0008006" key="3">
    <source>
        <dbReference type="Google" id="ProtNLM"/>
    </source>
</evidence>
<evidence type="ECO:0000313" key="2">
    <source>
        <dbReference type="Proteomes" id="UP001207337"/>
    </source>
</evidence>
<dbReference type="EMBL" id="JAJNDC010000003">
    <property type="protein sequence ID" value="MCW9713783.1"/>
    <property type="molecule type" value="Genomic_DNA"/>
</dbReference>
<sequence>MKRYINIFLVFLAVVFSWHTLGETALAYGSHDVATIEATKTKSASSTHPYGKARSLVAHNSAEGEVYIFNSLSCCNTIYNSQEDTYENTVVEAYVQRHAAILLLRAASIAIHPTIRTLLFPFHFFL</sequence>
<proteinExistence type="predicted"/>
<organism evidence="1 2">
    <name type="scientific">Fodinibius salicampi</name>
    <dbReference type="NCBI Taxonomy" id="1920655"/>
    <lineage>
        <taxon>Bacteria</taxon>
        <taxon>Pseudomonadati</taxon>
        <taxon>Balneolota</taxon>
        <taxon>Balneolia</taxon>
        <taxon>Balneolales</taxon>
        <taxon>Balneolaceae</taxon>
        <taxon>Fodinibius</taxon>
    </lineage>
</organism>
<comment type="caution">
    <text evidence="1">The sequence shown here is derived from an EMBL/GenBank/DDBJ whole genome shotgun (WGS) entry which is preliminary data.</text>
</comment>
<name>A0ABT3Q0Z4_9BACT</name>
<gene>
    <name evidence="1" type="ORF">LQ318_12800</name>
</gene>
<evidence type="ECO:0000313" key="1">
    <source>
        <dbReference type="EMBL" id="MCW9713783.1"/>
    </source>
</evidence>
<dbReference type="Proteomes" id="UP001207337">
    <property type="component" value="Unassembled WGS sequence"/>
</dbReference>
<keyword evidence="2" id="KW-1185">Reference proteome</keyword>